<organism evidence="1 2">
    <name type="scientific">Orientia tsutsugamushi str. TA716</name>
    <dbReference type="NCBI Taxonomy" id="1359175"/>
    <lineage>
        <taxon>Bacteria</taxon>
        <taxon>Pseudomonadati</taxon>
        <taxon>Pseudomonadota</taxon>
        <taxon>Alphaproteobacteria</taxon>
        <taxon>Rickettsiales</taxon>
        <taxon>Rickettsiaceae</taxon>
        <taxon>Rickettsieae</taxon>
        <taxon>Orientia</taxon>
    </lineage>
</organism>
<accession>A0A0F3NSQ1</accession>
<dbReference type="RefSeq" id="WP_045917804.1">
    <property type="nucleotide sequence ID" value="NZ_LAOA01000213.1"/>
</dbReference>
<dbReference type="AlphaFoldDB" id="A0A0F3NSQ1"/>
<gene>
    <name evidence="1" type="primary">ank1A2</name>
    <name evidence="1" type="ORF">OTSTA716_2747</name>
</gene>
<reference evidence="1 2" key="1">
    <citation type="submission" date="2015-01" db="EMBL/GenBank/DDBJ databases">
        <title>Genome Sequencing of Rickettsiales.</title>
        <authorList>
            <person name="Daugherty S.C."/>
            <person name="Su Q."/>
            <person name="Abolude K."/>
            <person name="Beier-Sexton M."/>
            <person name="Carlyon J.A."/>
            <person name="Carter R."/>
            <person name="Day N.P."/>
            <person name="Dumler S.J."/>
            <person name="Dyachenko V."/>
            <person name="Godinez A."/>
            <person name="Kurtti T.J."/>
            <person name="Lichay M."/>
            <person name="Mullins K.E."/>
            <person name="Ott S."/>
            <person name="Pappas-Brown V."/>
            <person name="Paris D.H."/>
            <person name="Patel P."/>
            <person name="Richards A.L."/>
            <person name="Sadzewicz L."/>
            <person name="Sears K."/>
            <person name="Seidman D."/>
            <person name="Sengamalay N."/>
            <person name="Stenos J."/>
            <person name="Tallon L.J."/>
            <person name="Vincent G."/>
            <person name="Fraser C.M."/>
            <person name="Munderloh U."/>
            <person name="Dunning-Hotopp J.C."/>
        </authorList>
    </citation>
    <scope>NUCLEOTIDE SEQUENCE [LARGE SCALE GENOMIC DNA]</scope>
    <source>
        <strain evidence="1 2">TA716</strain>
    </source>
</reference>
<evidence type="ECO:0000313" key="2">
    <source>
        <dbReference type="Proteomes" id="UP000033671"/>
    </source>
</evidence>
<protein>
    <submittedName>
        <fullName evidence="1">Ankyrin repeat with 8 ankyrin repeats domain protein</fullName>
    </submittedName>
</protein>
<sequence>MDEESHKSITFSQLNNYDTHKIYEYLDNPVLKELQHEYKTIDVNDKKCFFCSLSGEEVVNIET</sequence>
<comment type="caution">
    <text evidence="1">The sequence shown here is derived from an EMBL/GenBank/DDBJ whole genome shotgun (WGS) entry which is preliminary data.</text>
</comment>
<proteinExistence type="predicted"/>
<name>A0A0F3NSQ1_ORITS</name>
<dbReference type="Proteomes" id="UP000033671">
    <property type="component" value="Unassembled WGS sequence"/>
</dbReference>
<dbReference type="EMBL" id="LAOA01000213">
    <property type="protein sequence ID" value="KJV69939.1"/>
    <property type="molecule type" value="Genomic_DNA"/>
</dbReference>
<evidence type="ECO:0000313" key="1">
    <source>
        <dbReference type="EMBL" id="KJV69939.1"/>
    </source>
</evidence>
<dbReference type="PATRIC" id="fig|1359175.3.peg.1481"/>